<feature type="compositionally biased region" description="Low complexity" evidence="2">
    <location>
        <begin position="246"/>
        <end position="256"/>
    </location>
</feature>
<feature type="compositionally biased region" description="Low complexity" evidence="2">
    <location>
        <begin position="1372"/>
        <end position="1394"/>
    </location>
</feature>
<comment type="similarity">
    <text evidence="1">Belongs to the SIN1 family.</text>
</comment>
<feature type="compositionally biased region" description="Low complexity" evidence="2">
    <location>
        <begin position="1150"/>
        <end position="1217"/>
    </location>
</feature>
<evidence type="ECO:0000313" key="4">
    <source>
        <dbReference type="EMBL" id="KCV69572.1"/>
    </source>
</evidence>
<dbReference type="GO" id="GO:0005546">
    <property type="term" value="F:phosphatidylinositol-4,5-bisphosphate binding"/>
    <property type="evidence" value="ECO:0007669"/>
    <property type="project" value="TreeGrafter"/>
</dbReference>
<feature type="region of interest" description="Disordered" evidence="2">
    <location>
        <begin position="1372"/>
        <end position="1413"/>
    </location>
</feature>
<sequence>MAVSGNSAIALARLRFAYLEREGSVAERVIPAPPLSIGEAAVPFVGSPIHLQRSPLAEAGLLADDPDALGPHDEGAVTPDAEARHLDDHATGVPAYALHDIAKPVNSLSISHIEAPLRLAEGRLQARRLEQHTLEQQATRAIQQHAVHQPLNGAGPHAVAAPGGAGAHLPPGPAPPQAESGADGEHPTFPPGQKAPAAPGGAPGPRAIAAPAGRAAPVGRPFPSPRRTADSSPADGPLTFSRQRPSSVLESASSKSKPGSLLTELVVRNKGYMNPFSSYSSFCGRGERSPVVMKIFFPFATFLPQEAPAPGSAPAAATGSDAPAASDAPVAPAATPAVPAAQATPALEGNEYTAAAIAAARRHRHTARSRFHAQRAASSSSATGQRAAPSMVLSIKSGTTIDNAIGYALYEYAEAAVAGRFTPAPLAQVGAYSLRMVDDDELGTVDYGTPVFGKHQTIEADTFGLCEDKAARKKFEEARNSDPDDAGKPLLFRVHLYSTLDIKQTSTVMAQSNWTCKALLRQLCEKHKLPIALYTLRAADAVTELPPDQKLSMIPDNEREVCLMKKGGNSAGDIYVRPANENHPHDDQLAALVSAANASSLLSANMLSAYRTYGLLRVSAPSALAMFLHSEDGATTRSINQALGALAPIPTIGALAATPLALLVPMQVASLVGAPGALTTPTVAGFSSPVLSPDSVTVVLPPGAGVNGAPVAGPGSGGYSAPGGAPAAGPSLMVTLPTGTTGPSPGNPAGSSGSKSSALRVANSAAKRIFGALSPSSSSSQQALPNLYNFIASLAILAESLWASAAPTGDTGAGHPPPPQPIIGACFSGPAPISARHGPLGGAAGAGVGGAGAGAGLPSSAAPYFLDRLPQGTYIASPVSGVRFPASICNDRGNPMVGDRSPAERWTLTIDGLRFILSPEDPHSPKVALSPEHLIACFLLRPGHICMIVRQSPPLRAADQGPLESLPTPAHHPSGRGSVSLPASAALTSEPSLLDYSHVLSPQASPFEHLPLSLQRQLLLPHHHHSLHLPYHTVLPSADSLLPLRLYESSLLLSDESPPAGLSVDIYTGLLDASIGLELTSSVRLSSRSATLSAYLSQFYLERFLSRRTLAMSMSGPALPYVRPGAATSTTTTATGQPASADGDSQLANSRSSSSSTSLSSTSSSSVSSLLSTQDSPGQPPSASRPGASPASGAGQIAAPGASSSSSTSTSSSSSATQPPPVASLGPGPASGYFLSSQPPAHAADADSLAVCGSELYRHRSFDLPFYFYGNLPSLQQEGGLHPIFGGIPRKCLLGYGSRWGGEESFPQATALLGPVAVPVVSPGPQAAAPASGLFSVFSSSSRSVSGSPGIGPAAGLAFAAGLSSSVGAPPAPGAMAEPSLAGGNPLPAAGPGADAHLSHHHGVHSRYPGGASSLSPDDQVVFLQTDPAEADYIVRHLRFIVDSYFRSAV</sequence>
<keyword evidence="5" id="KW-1185">Reference proteome</keyword>
<dbReference type="OrthoDB" id="241990at2759"/>
<evidence type="ECO:0000313" key="5">
    <source>
        <dbReference type="Proteomes" id="UP000030693"/>
    </source>
</evidence>
<dbReference type="PANTHER" id="PTHR13335">
    <property type="entry name" value="TARGET OF RAPAMYCIN COMPLEX 2 SUBUNIT MAPKAP1"/>
    <property type="match status" value="1"/>
</dbReference>
<feature type="region of interest" description="Disordered" evidence="2">
    <location>
        <begin position="308"/>
        <end position="337"/>
    </location>
</feature>
<dbReference type="GeneID" id="20528719"/>
<dbReference type="PANTHER" id="PTHR13335:SF1">
    <property type="entry name" value="TARGET OF RAPAMYCIN COMPLEX 2 SUBUNIT MAPKAP1"/>
    <property type="match status" value="1"/>
</dbReference>
<dbReference type="InterPro" id="IPR031567">
    <property type="entry name" value="CRIM_dom"/>
</dbReference>
<dbReference type="GO" id="GO:0038203">
    <property type="term" value="P:TORC2 signaling"/>
    <property type="evidence" value="ECO:0007669"/>
    <property type="project" value="TreeGrafter"/>
</dbReference>
<feature type="region of interest" description="Disordered" evidence="2">
    <location>
        <begin position="958"/>
        <end position="982"/>
    </location>
</feature>
<feature type="compositionally biased region" description="Low complexity" evidence="2">
    <location>
        <begin position="153"/>
        <end position="162"/>
    </location>
</feature>
<feature type="region of interest" description="Disordered" evidence="2">
    <location>
        <begin position="1125"/>
        <end position="1239"/>
    </location>
</feature>
<evidence type="ECO:0000256" key="1">
    <source>
        <dbReference type="ARBA" id="ARBA00009407"/>
    </source>
</evidence>
<feature type="compositionally biased region" description="Low complexity" evidence="2">
    <location>
        <begin position="730"/>
        <end position="757"/>
    </location>
</feature>
<reference evidence="4" key="1">
    <citation type="submission" date="2013-04" db="EMBL/GenBank/DDBJ databases">
        <title>The Genome Sequence of Fonticula alba ATCC 38817.</title>
        <authorList>
            <consortium name="The Broad Institute Genomics Platform"/>
            <person name="Russ C."/>
            <person name="Cuomo C."/>
            <person name="Burger G."/>
            <person name="Gray M.W."/>
            <person name="Holland P.W.H."/>
            <person name="King N."/>
            <person name="Lang F.B.F."/>
            <person name="Roger A.J."/>
            <person name="Ruiz-Trillo I."/>
            <person name="Brown M."/>
            <person name="Walker B."/>
            <person name="Young S."/>
            <person name="Zeng Q."/>
            <person name="Gargeya S."/>
            <person name="Fitzgerald M."/>
            <person name="Haas B."/>
            <person name="Abouelleil A."/>
            <person name="Allen A.W."/>
            <person name="Alvarado L."/>
            <person name="Arachchi H.M."/>
            <person name="Berlin A.M."/>
            <person name="Chapman S.B."/>
            <person name="Gainer-Dewar J."/>
            <person name="Goldberg J."/>
            <person name="Griggs A."/>
            <person name="Gujja S."/>
            <person name="Hansen M."/>
            <person name="Howarth C."/>
            <person name="Imamovic A."/>
            <person name="Ireland A."/>
            <person name="Larimer J."/>
            <person name="McCowan C."/>
            <person name="Murphy C."/>
            <person name="Pearson M."/>
            <person name="Poon T.W."/>
            <person name="Priest M."/>
            <person name="Roberts A."/>
            <person name="Saif S."/>
            <person name="Shea T."/>
            <person name="Sisk P."/>
            <person name="Sykes S."/>
            <person name="Wortman J."/>
            <person name="Nusbaum C."/>
            <person name="Birren B."/>
        </authorList>
    </citation>
    <scope>NUCLEOTIDE SEQUENCE [LARGE SCALE GENOMIC DNA]</scope>
    <source>
        <strain evidence="4">ATCC 38817</strain>
    </source>
</reference>
<dbReference type="RefSeq" id="XP_009496137.1">
    <property type="nucleotide sequence ID" value="XM_009497862.1"/>
</dbReference>
<accession>A0A058Z7T3</accession>
<dbReference type="Proteomes" id="UP000030693">
    <property type="component" value="Unassembled WGS sequence"/>
</dbReference>
<proteinExistence type="inferred from homology"/>
<dbReference type="GO" id="GO:0005886">
    <property type="term" value="C:plasma membrane"/>
    <property type="evidence" value="ECO:0007669"/>
    <property type="project" value="TreeGrafter"/>
</dbReference>
<feature type="domain" description="CRIM" evidence="3">
    <location>
        <begin position="389"/>
        <end position="472"/>
    </location>
</feature>
<dbReference type="STRING" id="691883.A0A058Z7T3"/>
<protein>
    <recommendedName>
        <fullName evidence="3">CRIM domain-containing protein</fullName>
    </recommendedName>
</protein>
<name>A0A058Z7T3_FONAL</name>
<feature type="region of interest" description="Disordered" evidence="2">
    <location>
        <begin position="730"/>
        <end position="758"/>
    </location>
</feature>
<gene>
    <name evidence="4" type="ORF">H696_03994</name>
</gene>
<dbReference type="Pfam" id="PF16978">
    <property type="entry name" value="CRIM"/>
    <property type="match status" value="1"/>
</dbReference>
<dbReference type="EMBL" id="KB932206">
    <property type="protein sequence ID" value="KCV69572.1"/>
    <property type="molecule type" value="Genomic_DNA"/>
</dbReference>
<feature type="compositionally biased region" description="Low complexity" evidence="2">
    <location>
        <begin position="1125"/>
        <end position="1141"/>
    </location>
</feature>
<evidence type="ECO:0000256" key="2">
    <source>
        <dbReference type="SAM" id="MobiDB-lite"/>
    </source>
</evidence>
<dbReference type="GO" id="GO:0031932">
    <property type="term" value="C:TORC2 complex"/>
    <property type="evidence" value="ECO:0007669"/>
    <property type="project" value="InterPro"/>
</dbReference>
<feature type="region of interest" description="Disordered" evidence="2">
    <location>
        <begin position="151"/>
        <end position="259"/>
    </location>
</feature>
<organism evidence="4">
    <name type="scientific">Fonticula alba</name>
    <name type="common">Slime mold</name>
    <dbReference type="NCBI Taxonomy" id="691883"/>
    <lineage>
        <taxon>Eukaryota</taxon>
        <taxon>Rotosphaerida</taxon>
        <taxon>Fonticulaceae</taxon>
        <taxon>Fonticula</taxon>
    </lineage>
</organism>
<feature type="compositionally biased region" description="Low complexity" evidence="2">
    <location>
        <begin position="191"/>
        <end position="221"/>
    </location>
</feature>
<dbReference type="InterPro" id="IPR008828">
    <property type="entry name" value="Sin1/Avo1"/>
</dbReference>
<dbReference type="GO" id="GO:0005737">
    <property type="term" value="C:cytoplasm"/>
    <property type="evidence" value="ECO:0007669"/>
    <property type="project" value="TreeGrafter"/>
</dbReference>
<evidence type="ECO:0000259" key="3">
    <source>
        <dbReference type="Pfam" id="PF16978"/>
    </source>
</evidence>